<dbReference type="KEGG" id="ock:EXM22_15420"/>
<dbReference type="EMBL" id="CP036150">
    <property type="protein sequence ID" value="QEN09299.1"/>
    <property type="molecule type" value="Genomic_DNA"/>
</dbReference>
<evidence type="ECO:0000256" key="1">
    <source>
        <dbReference type="SAM" id="MobiDB-lite"/>
    </source>
</evidence>
<protein>
    <submittedName>
        <fullName evidence="2">Uncharacterized protein</fullName>
    </submittedName>
</protein>
<evidence type="ECO:0000313" key="3">
    <source>
        <dbReference type="Proteomes" id="UP000324209"/>
    </source>
</evidence>
<gene>
    <name evidence="2" type="ORF">EXM22_15420</name>
</gene>
<dbReference type="Proteomes" id="UP000324209">
    <property type="component" value="Chromosome"/>
</dbReference>
<accession>A0A5C1QQ20</accession>
<dbReference type="NCBIfam" id="NF047642">
    <property type="entry name" value="LB_289_fam"/>
    <property type="match status" value="1"/>
</dbReference>
<organism evidence="2 3">
    <name type="scientific">Oceanispirochaeta crateris</name>
    <dbReference type="NCBI Taxonomy" id="2518645"/>
    <lineage>
        <taxon>Bacteria</taxon>
        <taxon>Pseudomonadati</taxon>
        <taxon>Spirochaetota</taxon>
        <taxon>Spirochaetia</taxon>
        <taxon>Spirochaetales</taxon>
        <taxon>Spirochaetaceae</taxon>
        <taxon>Oceanispirochaeta</taxon>
    </lineage>
</organism>
<feature type="compositionally biased region" description="Basic and acidic residues" evidence="1">
    <location>
        <begin position="1"/>
        <end position="13"/>
    </location>
</feature>
<evidence type="ECO:0000313" key="2">
    <source>
        <dbReference type="EMBL" id="QEN09299.1"/>
    </source>
</evidence>
<dbReference type="AlphaFoldDB" id="A0A5C1QQ20"/>
<sequence length="109" mass="13077">MKSTDLARKDRDLKKSRKKQSVLERKRDKKDRTVGDFINDLVEMFFYDAEKIYNIESSEEIFMLLEDLKEDQPEKQWNNILRKAIKKTKIKQKEVALQQLQEMGDILPD</sequence>
<name>A0A5C1QQ20_9SPIO</name>
<keyword evidence="3" id="KW-1185">Reference proteome</keyword>
<reference evidence="2 3" key="1">
    <citation type="submission" date="2019-02" db="EMBL/GenBank/DDBJ databases">
        <title>Complete Genome Sequence and Methylome Analysis of free living Spirochaetas.</title>
        <authorList>
            <person name="Fomenkov A."/>
            <person name="Dubinina G."/>
            <person name="Leshcheva N."/>
            <person name="Mikheeva N."/>
            <person name="Grabovich M."/>
            <person name="Vincze T."/>
            <person name="Roberts R.J."/>
        </authorList>
    </citation>
    <scope>NUCLEOTIDE SEQUENCE [LARGE SCALE GENOMIC DNA]</scope>
    <source>
        <strain evidence="2 3">K2</strain>
    </source>
</reference>
<dbReference type="OrthoDB" id="371212at2"/>
<feature type="region of interest" description="Disordered" evidence="1">
    <location>
        <begin position="1"/>
        <end position="27"/>
    </location>
</feature>
<proteinExistence type="predicted"/>
<dbReference type="RefSeq" id="WP_149487374.1">
    <property type="nucleotide sequence ID" value="NZ_CP036150.1"/>
</dbReference>